<dbReference type="RefSeq" id="WP_155215801.1">
    <property type="nucleotide sequence ID" value="NZ_WNHB01000001.1"/>
</dbReference>
<dbReference type="InterPro" id="IPR003679">
    <property type="entry name" value="Amioglycoside_AcTrfase"/>
</dbReference>
<evidence type="ECO:0000256" key="2">
    <source>
        <dbReference type="ARBA" id="ARBA00022679"/>
    </source>
</evidence>
<accession>A0A6N8CRE2</accession>
<dbReference type="OrthoDB" id="7330654at2"/>
<dbReference type="PANTHER" id="PTHR11104:SF0">
    <property type="entry name" value="SPBETA PROPHAGE-DERIVED AMINOGLYCOSIDE N(3')-ACETYLTRANSFERASE-LIKE PROTEIN YOKD"/>
    <property type="match status" value="1"/>
</dbReference>
<evidence type="ECO:0000256" key="3">
    <source>
        <dbReference type="ARBA" id="ARBA00023315"/>
    </source>
</evidence>
<reference evidence="5 6" key="1">
    <citation type="submission" date="2019-11" db="EMBL/GenBank/DDBJ databases">
        <title>Terrilactibacillus tamarindus sp. nov. BCM23-1 isolated from bark of Tamarindus indica.</title>
        <authorList>
            <person name="Kingkaew E."/>
            <person name="Tanasupawat S."/>
        </authorList>
    </citation>
    <scope>NUCLEOTIDE SEQUENCE [LARGE SCALE GENOMIC DNA]</scope>
    <source>
        <strain evidence="5 6">BCM23-1</strain>
    </source>
</reference>
<evidence type="ECO:0000256" key="1">
    <source>
        <dbReference type="ARBA" id="ARBA00006383"/>
    </source>
</evidence>
<evidence type="ECO:0000313" key="5">
    <source>
        <dbReference type="EMBL" id="MTT30536.1"/>
    </source>
</evidence>
<keyword evidence="4" id="KW-0046">Antibiotic resistance</keyword>
<dbReference type="SUPFAM" id="SSF110710">
    <property type="entry name" value="TTHA0583/YokD-like"/>
    <property type="match status" value="1"/>
</dbReference>
<dbReference type="PANTHER" id="PTHR11104">
    <property type="entry name" value="AMINOGLYCOSIDE N3-ACETYLTRANSFERASE"/>
    <property type="match status" value="1"/>
</dbReference>
<name>A0A6N8CRE2_9BACI</name>
<dbReference type="EMBL" id="WNHB01000001">
    <property type="protein sequence ID" value="MTT30536.1"/>
    <property type="molecule type" value="Genomic_DNA"/>
</dbReference>
<evidence type="ECO:0000313" key="6">
    <source>
        <dbReference type="Proteomes" id="UP000440978"/>
    </source>
</evidence>
<dbReference type="InterPro" id="IPR028345">
    <property type="entry name" value="Antibiotic_NAT-like"/>
</dbReference>
<proteinExistence type="inferred from homology"/>
<dbReference type="AlphaFoldDB" id="A0A6N8CRE2"/>
<dbReference type="Proteomes" id="UP000440978">
    <property type="component" value="Unassembled WGS sequence"/>
</dbReference>
<dbReference type="GO" id="GO:0046353">
    <property type="term" value="F:aminoglycoside 3-N-acetyltransferase activity"/>
    <property type="evidence" value="ECO:0007669"/>
    <property type="project" value="UniProtKB-EC"/>
</dbReference>
<keyword evidence="2 4" id="KW-0808">Transferase</keyword>
<protein>
    <recommendedName>
        <fullName evidence="4">Aminoglycoside N(3)-acetyltransferase</fullName>
        <ecNumber evidence="4">2.3.1.-</ecNumber>
    </recommendedName>
</protein>
<keyword evidence="6" id="KW-1185">Reference proteome</keyword>
<comment type="similarity">
    <text evidence="1 4">Belongs to the antibiotic N-acetyltransferase family.</text>
</comment>
<dbReference type="Pfam" id="PF02522">
    <property type="entry name" value="Antibiotic_NAT"/>
    <property type="match status" value="1"/>
</dbReference>
<comment type="catalytic activity">
    <reaction evidence="4">
        <text>a 2-deoxystreptamine antibiotic + acetyl-CoA = an N(3)-acetyl-2-deoxystreptamine antibiotic + CoA + H(+)</text>
        <dbReference type="Rhea" id="RHEA:12665"/>
        <dbReference type="ChEBI" id="CHEBI:15378"/>
        <dbReference type="ChEBI" id="CHEBI:57287"/>
        <dbReference type="ChEBI" id="CHEBI:57288"/>
        <dbReference type="ChEBI" id="CHEBI:57921"/>
        <dbReference type="ChEBI" id="CHEBI:77452"/>
        <dbReference type="EC" id="2.3.1.81"/>
    </reaction>
</comment>
<dbReference type="EC" id="2.3.1.-" evidence="4"/>
<gene>
    <name evidence="5" type="ORF">GMB86_00720</name>
</gene>
<comment type="caution">
    <text evidence="5">The sequence shown here is derived from an EMBL/GenBank/DDBJ whole genome shotgun (WGS) entry which is preliminary data.</text>
</comment>
<dbReference type="GO" id="GO:0046677">
    <property type="term" value="P:response to antibiotic"/>
    <property type="evidence" value="ECO:0007669"/>
    <property type="project" value="UniProtKB-KW"/>
</dbReference>
<sequence>MGKSLDQQFSCQMPRTRESLTQDLIKLGIKPGMTIIVHSSLRSIGWVSGGPVTVVQALMDVITPEGTLVMPTHSADYCDPETWTNPPVPENWIQIVRDTMPGFDPDITPTYFMGRIVETFRTFPNVLRSYHPLYSFAAWGKKAKYIIENHSLDYGLGDHSPLAKLYQSDAHVLLLGVGYDNNTSFHLSEYRYGGRKKLKKGSPVLIDGKRRWVDYHDIELDPHDSFSKIGYAFEKSFPNAVIHGKIGSAAAIFFPQKKAVDFAVSWLSQDNHRQQY</sequence>
<keyword evidence="3 4" id="KW-0012">Acyltransferase</keyword>
<organism evidence="5 6">
    <name type="scientific">Terrilactibacillus tamarindi</name>
    <dbReference type="NCBI Taxonomy" id="2599694"/>
    <lineage>
        <taxon>Bacteria</taxon>
        <taxon>Bacillati</taxon>
        <taxon>Bacillota</taxon>
        <taxon>Bacilli</taxon>
        <taxon>Bacillales</taxon>
        <taxon>Bacillaceae</taxon>
        <taxon>Terrilactibacillus</taxon>
    </lineage>
</organism>
<evidence type="ECO:0000256" key="4">
    <source>
        <dbReference type="RuleBase" id="RU365031"/>
    </source>
</evidence>